<keyword evidence="12 19" id="KW-0067">ATP-binding</keyword>
<dbReference type="PROSITE" id="PS00889">
    <property type="entry name" value="CNMP_BINDING_2"/>
    <property type="match status" value="3"/>
</dbReference>
<feature type="binding site" evidence="19">
    <location>
        <position position="627"/>
    </location>
    <ligand>
        <name>ATP</name>
        <dbReference type="ChEBI" id="CHEBI:30616"/>
    </ligand>
</feature>
<evidence type="ECO:0000256" key="5">
    <source>
        <dbReference type="ARBA" id="ARBA00022490"/>
    </source>
</evidence>
<evidence type="ECO:0000256" key="20">
    <source>
        <dbReference type="SAM" id="MobiDB-lite"/>
    </source>
</evidence>
<feature type="domain" description="AGC-kinase C-terminal" evidence="23">
    <location>
        <begin position="855"/>
        <end position="925"/>
    </location>
</feature>
<dbReference type="GO" id="GO:0004692">
    <property type="term" value="F:cGMP-dependent protein kinase activity"/>
    <property type="evidence" value="ECO:0007669"/>
    <property type="project" value="UniProtKB-EC"/>
</dbReference>
<evidence type="ECO:0000256" key="14">
    <source>
        <dbReference type="ARBA" id="ARBA00022992"/>
    </source>
</evidence>
<dbReference type="GO" id="GO:0012505">
    <property type="term" value="C:endomembrane system"/>
    <property type="evidence" value="ECO:0007669"/>
    <property type="project" value="UniProtKB-SubCell"/>
</dbReference>
<dbReference type="Pfam" id="PF00027">
    <property type="entry name" value="cNMP_binding"/>
    <property type="match status" value="3"/>
</dbReference>
<name>A0A1R2BF42_9CILI</name>
<dbReference type="InterPro" id="IPR018490">
    <property type="entry name" value="cNMP-bd_dom_sf"/>
</dbReference>
<evidence type="ECO:0000313" key="24">
    <source>
        <dbReference type="EMBL" id="OMJ75334.1"/>
    </source>
</evidence>
<dbReference type="GO" id="GO:0046872">
    <property type="term" value="F:metal ion binding"/>
    <property type="evidence" value="ECO:0007669"/>
    <property type="project" value="UniProtKB-KW"/>
</dbReference>
<evidence type="ECO:0000256" key="2">
    <source>
        <dbReference type="ARBA" id="ARBA00004308"/>
    </source>
</evidence>
<dbReference type="PRINTS" id="PR00103">
    <property type="entry name" value="CAMPKINASE"/>
</dbReference>
<keyword evidence="6" id="KW-0723">Serine/threonine-protein kinase</keyword>
<evidence type="ECO:0000256" key="18">
    <source>
        <dbReference type="ARBA" id="ARBA00047462"/>
    </source>
</evidence>
<comment type="similarity">
    <text evidence="3">Belongs to the protein kinase superfamily. AGC Ser/Thr protein kinase family. cGMP subfamily.</text>
</comment>
<dbReference type="AlphaFoldDB" id="A0A1R2BF42"/>
<feature type="domain" description="Cyclic nucleotide-binding" evidence="22">
    <location>
        <begin position="120"/>
        <end position="218"/>
    </location>
</feature>
<keyword evidence="9" id="KW-0479">Metal-binding</keyword>
<dbReference type="GO" id="GO:0004691">
    <property type="term" value="F:cAMP-dependent protein kinase activity"/>
    <property type="evidence" value="ECO:0007669"/>
    <property type="project" value="TreeGrafter"/>
</dbReference>
<evidence type="ECO:0000256" key="11">
    <source>
        <dbReference type="ARBA" id="ARBA00022777"/>
    </source>
</evidence>
<dbReference type="SMART" id="SM00100">
    <property type="entry name" value="cNMP"/>
    <property type="match status" value="3"/>
</dbReference>
<dbReference type="InterPro" id="IPR018488">
    <property type="entry name" value="cNMP-bd_CS"/>
</dbReference>
<dbReference type="GO" id="GO:0005952">
    <property type="term" value="C:cAMP-dependent protein kinase complex"/>
    <property type="evidence" value="ECO:0007669"/>
    <property type="project" value="TreeGrafter"/>
</dbReference>
<dbReference type="CDD" id="cd00038">
    <property type="entry name" value="CAP_ED"/>
    <property type="match status" value="3"/>
</dbReference>
<gene>
    <name evidence="24" type="ORF">SteCoe_25528</name>
</gene>
<dbReference type="GO" id="GO:0030553">
    <property type="term" value="F:cGMP binding"/>
    <property type="evidence" value="ECO:0007669"/>
    <property type="project" value="UniProtKB-KW"/>
</dbReference>
<evidence type="ECO:0000256" key="6">
    <source>
        <dbReference type="ARBA" id="ARBA00022527"/>
    </source>
</evidence>
<evidence type="ECO:0000256" key="16">
    <source>
        <dbReference type="ARBA" id="ARBA00024113"/>
    </source>
</evidence>
<evidence type="ECO:0000313" key="25">
    <source>
        <dbReference type="Proteomes" id="UP000187209"/>
    </source>
</evidence>
<keyword evidence="11" id="KW-0418">Kinase</keyword>
<dbReference type="InterPro" id="IPR000719">
    <property type="entry name" value="Prot_kinase_dom"/>
</dbReference>
<dbReference type="Pfam" id="PF00069">
    <property type="entry name" value="Pkinase"/>
    <property type="match status" value="1"/>
</dbReference>
<sequence length="925" mass="104791">MGSCSNKSENTKQGIIKVKTPGKPVLTEPSDNLEKDIKPENLKDLEQSRQIERMNSQMKIEMDNLVRNLSKTKDVMQIKAFSKVKSTQNITEAASAIVTSPNKTHSDIELIRKCLAKHFLLGQLMETQIKEMINGMKLFTMEAGKNVFQERQSGNLFFIIASGTLEVYISGEKVNTLEQGMSFGEGALLQNVPRAATINTITECTLWGLDRETFRKVVAELNAANFEENMKIIENTSIFAELTYDQKEALVESLSIINFEPGCNITKEGDSGDLMYIIKEGNAVCTKEGAELCRFSKGECFGEQALFFKTARSATITALDNVKCLSLASETLSQVLGSHLQAIIYKNSLRLAIKSSKYLKKLSKMQEELLIRSMSIGDFSQDTVIIPSGTGKNSDIIIPLKGELKGPNGTIRALKVIGETEIIENSTETWTSDVIANSNTTIGYISRALFEEAIGGKYSDCVGNNSKIRLLKSVPLFRTLTTEQYNGIIKALRLGEYGDGQTIFEENDPGESLFIIKSGMVDIKKKGNYIRSISKNDYFGERSILFSSPRTATAIAKGRVIVWVLFRADFLLVINDKIRYNLVKRIELQDETIKMQDLKIVKLLGKGMTGIVFLAVHKHKKLLYALKTVHRQKIYEYNMYHGIQLERDILLQLDHTFIMKLVKTFKDKKRIYFLTEYVRGMDLFDVIRAMNFICEKHARFFVGSLMLVLEDLHEKSIVYRDLKPENVVVDDEGYLKLIDFGTAKFIKGRTFSVLGTPQYMAPEVIMGTGYTVSADLWSLGIMMFEFLFGYVPFGECDTDPVVVYEKVLERNIDYPNIPNNVYVEARDLCEQLLSKNPIMRNGGSSEILKKHKWFTGFDWELLISRQELPPYVPKLSKIEKDVEKALESLQNIDDIIGKEEGFAIENFDDDRYEWSKYLENFAGIY</sequence>
<dbReference type="Gene3D" id="1.10.510.10">
    <property type="entry name" value="Transferase(Phosphotransferase) domain 1"/>
    <property type="match status" value="1"/>
</dbReference>
<feature type="domain" description="Cyclic nucleotide-binding" evidence="22">
    <location>
        <begin position="238"/>
        <end position="337"/>
    </location>
</feature>
<dbReference type="PROSITE" id="PS00107">
    <property type="entry name" value="PROTEIN_KINASE_ATP"/>
    <property type="match status" value="1"/>
</dbReference>
<dbReference type="PROSITE" id="PS50042">
    <property type="entry name" value="CNMP_BINDING_3"/>
    <property type="match status" value="3"/>
</dbReference>
<dbReference type="InterPro" id="IPR000961">
    <property type="entry name" value="AGC-kinase_C"/>
</dbReference>
<comment type="caution">
    <text evidence="24">The sequence shown here is derived from an EMBL/GenBank/DDBJ whole genome shotgun (WGS) entry which is preliminary data.</text>
</comment>
<evidence type="ECO:0000256" key="4">
    <source>
        <dbReference type="ARBA" id="ARBA00012428"/>
    </source>
</evidence>
<evidence type="ECO:0000256" key="19">
    <source>
        <dbReference type="PROSITE-ProRule" id="PRU10141"/>
    </source>
</evidence>
<evidence type="ECO:0000259" key="22">
    <source>
        <dbReference type="PROSITE" id="PS50042"/>
    </source>
</evidence>
<dbReference type="InterPro" id="IPR014710">
    <property type="entry name" value="RmlC-like_jellyroll"/>
</dbReference>
<evidence type="ECO:0000256" key="9">
    <source>
        <dbReference type="ARBA" id="ARBA00022723"/>
    </source>
</evidence>
<keyword evidence="14" id="KW-0142">cGMP-binding</keyword>
<dbReference type="GO" id="GO:0005524">
    <property type="term" value="F:ATP binding"/>
    <property type="evidence" value="ECO:0007669"/>
    <property type="project" value="UniProtKB-UniRule"/>
</dbReference>
<dbReference type="FunFam" id="2.60.120.10:FF:000068">
    <property type="entry name" value="cGMP-dependent protein kinase"/>
    <property type="match status" value="1"/>
</dbReference>
<dbReference type="PROSITE" id="PS50011">
    <property type="entry name" value="PROTEIN_KINASE_DOM"/>
    <property type="match status" value="1"/>
</dbReference>
<dbReference type="SUPFAM" id="SSF56112">
    <property type="entry name" value="Protein kinase-like (PK-like)"/>
    <property type="match status" value="1"/>
</dbReference>
<keyword evidence="15" id="KW-0472">Membrane</keyword>
<keyword evidence="8" id="KW-0808">Transferase</keyword>
<comment type="subcellular location">
    <subcellularLocation>
        <location evidence="2">Endomembrane system</location>
    </subcellularLocation>
</comment>
<dbReference type="Gene3D" id="2.60.120.10">
    <property type="entry name" value="Jelly Rolls"/>
    <property type="match status" value="3"/>
</dbReference>
<evidence type="ECO:0000256" key="17">
    <source>
        <dbReference type="ARBA" id="ARBA00047298"/>
    </source>
</evidence>
<dbReference type="SMART" id="SM00220">
    <property type="entry name" value="S_TKc"/>
    <property type="match status" value="1"/>
</dbReference>
<evidence type="ECO:0000256" key="8">
    <source>
        <dbReference type="ARBA" id="ARBA00022679"/>
    </source>
</evidence>
<dbReference type="PANTHER" id="PTHR24353">
    <property type="entry name" value="CYCLIC NUCLEOTIDE-DEPENDENT PROTEIN KINASE"/>
    <property type="match status" value="1"/>
</dbReference>
<evidence type="ECO:0000256" key="7">
    <source>
        <dbReference type="ARBA" id="ARBA00022535"/>
    </source>
</evidence>
<feature type="domain" description="Protein kinase" evidence="21">
    <location>
        <begin position="598"/>
        <end position="854"/>
    </location>
</feature>
<keyword evidence="10 19" id="KW-0547">Nucleotide-binding</keyword>
<dbReference type="Proteomes" id="UP000187209">
    <property type="component" value="Unassembled WGS sequence"/>
</dbReference>
<protein>
    <recommendedName>
        <fullName evidence="16">cGMP-dependent protein kinase</fullName>
        <ecNumber evidence="4">2.7.11.12</ecNumber>
    </recommendedName>
</protein>
<dbReference type="Gene3D" id="3.30.200.20">
    <property type="entry name" value="Phosphorylase Kinase, domain 1"/>
    <property type="match status" value="1"/>
</dbReference>
<accession>A0A1R2BF42</accession>
<evidence type="ECO:0000259" key="21">
    <source>
        <dbReference type="PROSITE" id="PS50011"/>
    </source>
</evidence>
<reference evidence="24 25" key="1">
    <citation type="submission" date="2016-11" db="EMBL/GenBank/DDBJ databases">
        <title>The macronuclear genome of Stentor coeruleus: a giant cell with tiny introns.</title>
        <authorList>
            <person name="Slabodnick M."/>
            <person name="Ruby J.G."/>
            <person name="Reiff S.B."/>
            <person name="Swart E.C."/>
            <person name="Gosai S."/>
            <person name="Prabakaran S."/>
            <person name="Witkowska E."/>
            <person name="Larue G.E."/>
            <person name="Fisher S."/>
            <person name="Freeman R.M."/>
            <person name="Gunawardena J."/>
            <person name="Chu W."/>
            <person name="Stover N.A."/>
            <person name="Gregory B.D."/>
            <person name="Nowacki M."/>
            <person name="Derisi J."/>
            <person name="Roy S.W."/>
            <person name="Marshall W.F."/>
            <person name="Sood P."/>
        </authorList>
    </citation>
    <scope>NUCLEOTIDE SEQUENCE [LARGE SCALE GENOMIC DNA]</scope>
    <source>
        <strain evidence="24">WM001</strain>
    </source>
</reference>
<feature type="domain" description="Cyclic nucleotide-binding" evidence="22">
    <location>
        <begin position="476"/>
        <end position="574"/>
    </location>
</feature>
<dbReference type="InterPro" id="IPR011009">
    <property type="entry name" value="Kinase-like_dom_sf"/>
</dbReference>
<dbReference type="PANTHER" id="PTHR24353:SF37">
    <property type="entry name" value="CAMP-DEPENDENT PROTEIN KINASE CATALYTIC SUBUNIT PRKX"/>
    <property type="match status" value="1"/>
</dbReference>
<dbReference type="PROSITE" id="PS51285">
    <property type="entry name" value="AGC_KINASE_CTER"/>
    <property type="match status" value="1"/>
</dbReference>
<evidence type="ECO:0000256" key="10">
    <source>
        <dbReference type="ARBA" id="ARBA00022741"/>
    </source>
</evidence>
<evidence type="ECO:0000256" key="1">
    <source>
        <dbReference type="ARBA" id="ARBA00001946"/>
    </source>
</evidence>
<dbReference type="SUPFAM" id="SSF51206">
    <property type="entry name" value="cAMP-binding domain-like"/>
    <property type="match status" value="4"/>
</dbReference>
<comment type="catalytic activity">
    <reaction evidence="17">
        <text>L-threonyl-[protein] + ATP = O-phospho-L-threonyl-[protein] + ADP + H(+)</text>
        <dbReference type="Rhea" id="RHEA:46608"/>
        <dbReference type="Rhea" id="RHEA-COMP:11060"/>
        <dbReference type="Rhea" id="RHEA-COMP:11605"/>
        <dbReference type="ChEBI" id="CHEBI:15378"/>
        <dbReference type="ChEBI" id="CHEBI:30013"/>
        <dbReference type="ChEBI" id="CHEBI:30616"/>
        <dbReference type="ChEBI" id="CHEBI:61977"/>
        <dbReference type="ChEBI" id="CHEBI:456216"/>
        <dbReference type="EC" id="2.7.11.12"/>
    </reaction>
</comment>
<dbReference type="EMBL" id="MPUH01000696">
    <property type="protein sequence ID" value="OMJ75334.1"/>
    <property type="molecule type" value="Genomic_DNA"/>
</dbReference>
<evidence type="ECO:0000259" key="23">
    <source>
        <dbReference type="PROSITE" id="PS51285"/>
    </source>
</evidence>
<dbReference type="PROSITE" id="PS00108">
    <property type="entry name" value="PROTEIN_KINASE_ST"/>
    <property type="match status" value="1"/>
</dbReference>
<comment type="cofactor">
    <cofactor evidence="1">
        <name>Mg(2+)</name>
        <dbReference type="ChEBI" id="CHEBI:18420"/>
    </cofactor>
</comment>
<dbReference type="InterPro" id="IPR000595">
    <property type="entry name" value="cNMP-bd_dom"/>
</dbReference>
<evidence type="ECO:0000256" key="13">
    <source>
        <dbReference type="ARBA" id="ARBA00022842"/>
    </source>
</evidence>
<keyword evidence="25" id="KW-1185">Reference proteome</keyword>
<organism evidence="24 25">
    <name type="scientific">Stentor coeruleus</name>
    <dbReference type="NCBI Taxonomy" id="5963"/>
    <lineage>
        <taxon>Eukaryota</taxon>
        <taxon>Sar</taxon>
        <taxon>Alveolata</taxon>
        <taxon>Ciliophora</taxon>
        <taxon>Postciliodesmatophora</taxon>
        <taxon>Heterotrichea</taxon>
        <taxon>Heterotrichida</taxon>
        <taxon>Stentoridae</taxon>
        <taxon>Stentor</taxon>
    </lineage>
</organism>
<feature type="compositionally biased region" description="Polar residues" evidence="20">
    <location>
        <begin position="1"/>
        <end position="13"/>
    </location>
</feature>
<comment type="catalytic activity">
    <reaction evidence="18">
        <text>L-seryl-[protein] + ATP = O-phospho-L-seryl-[protein] + ADP + H(+)</text>
        <dbReference type="Rhea" id="RHEA:17989"/>
        <dbReference type="Rhea" id="RHEA-COMP:9863"/>
        <dbReference type="Rhea" id="RHEA-COMP:11604"/>
        <dbReference type="ChEBI" id="CHEBI:15378"/>
        <dbReference type="ChEBI" id="CHEBI:29999"/>
        <dbReference type="ChEBI" id="CHEBI:30616"/>
        <dbReference type="ChEBI" id="CHEBI:83421"/>
        <dbReference type="ChEBI" id="CHEBI:456216"/>
        <dbReference type="EC" id="2.7.11.12"/>
    </reaction>
</comment>
<keyword evidence="13" id="KW-0460">Magnesium</keyword>
<evidence type="ECO:0000256" key="3">
    <source>
        <dbReference type="ARBA" id="ARBA00006352"/>
    </source>
</evidence>
<dbReference type="OrthoDB" id="100546at2759"/>
<keyword evidence="7" id="KW-0140">cGMP</keyword>
<dbReference type="FunFam" id="3.30.200.20:FF:000042">
    <property type="entry name" value="Aurora kinase A"/>
    <property type="match status" value="1"/>
</dbReference>
<feature type="region of interest" description="Disordered" evidence="20">
    <location>
        <begin position="1"/>
        <end position="36"/>
    </location>
</feature>
<keyword evidence="5" id="KW-0963">Cytoplasm</keyword>
<proteinExistence type="inferred from homology"/>
<evidence type="ECO:0000256" key="12">
    <source>
        <dbReference type="ARBA" id="ARBA00022840"/>
    </source>
</evidence>
<evidence type="ECO:0000256" key="15">
    <source>
        <dbReference type="ARBA" id="ARBA00023136"/>
    </source>
</evidence>
<dbReference type="InterPro" id="IPR008271">
    <property type="entry name" value="Ser/Thr_kinase_AS"/>
</dbReference>
<dbReference type="EC" id="2.7.11.12" evidence="4"/>
<dbReference type="InterPro" id="IPR017441">
    <property type="entry name" value="Protein_kinase_ATP_BS"/>
</dbReference>